<dbReference type="GO" id="GO:0016740">
    <property type="term" value="F:transferase activity"/>
    <property type="evidence" value="ECO:0007669"/>
    <property type="project" value="UniProtKB-KW"/>
</dbReference>
<sequence>MFLRARRRRLQLRARRKRRELSSTVDRTDMIAPGDILLFSTLRNEIERLPYFLNYYRKMGVGHFLIVDNGSTDGSAEYLSEQTDVSLWQTGASYRKSRFGCDWLNGLLALYGHDHWTLTVDVDEFLVFPNSDVRPLNALTDWLDSSSVKSFSAMLLDMYSKGPISETHYKSGQNPFDILRWFDSGNYLIRRDRRHGNLWIQGGPRMRDIFADEPACAPALNKIPLVKWQRGYVYVSSTHSLLPRGLNRVFDEWGGEKPSGCLLHAKFLSLMREKVEEELERKQHYAGGREYQAYRETISVEGTFWTEGSVEYSGWRQLEELGLMSSGSWI</sequence>
<proteinExistence type="predicted"/>
<name>A0A6G7VPZ0_9RHOB</name>
<dbReference type="KEGG" id="mon:G8E03_03245"/>
<organism evidence="1 2">
    <name type="scientific">Pontivivens nitratireducens</name>
    <dbReference type="NCBI Taxonomy" id="2758038"/>
    <lineage>
        <taxon>Bacteria</taxon>
        <taxon>Pseudomonadati</taxon>
        <taxon>Pseudomonadota</taxon>
        <taxon>Alphaproteobacteria</taxon>
        <taxon>Rhodobacterales</taxon>
        <taxon>Paracoccaceae</taxon>
        <taxon>Pontivivens</taxon>
    </lineage>
</organism>
<evidence type="ECO:0000313" key="2">
    <source>
        <dbReference type="Proteomes" id="UP000500791"/>
    </source>
</evidence>
<protein>
    <submittedName>
        <fullName evidence="1">Glycosyltransferase family 2 protein</fullName>
    </submittedName>
</protein>
<dbReference type="Proteomes" id="UP000500791">
    <property type="component" value="Chromosome"/>
</dbReference>
<evidence type="ECO:0000313" key="1">
    <source>
        <dbReference type="EMBL" id="QIK41990.1"/>
    </source>
</evidence>
<keyword evidence="1" id="KW-0808">Transferase</keyword>
<dbReference type="Pfam" id="PF13704">
    <property type="entry name" value="Glyco_tranf_2_4"/>
    <property type="match status" value="1"/>
</dbReference>
<dbReference type="AlphaFoldDB" id="A0A6G7VPZ0"/>
<reference evidence="1 2" key="1">
    <citation type="submission" date="2020-03" db="EMBL/GenBank/DDBJ databases">
        <title>Complete genome sequence of Monaibacterium sp. ALG8 with diverse plasmids.</title>
        <authorList>
            <person name="Sun C."/>
        </authorList>
    </citation>
    <scope>NUCLEOTIDE SEQUENCE [LARGE SCALE GENOMIC DNA]</scope>
    <source>
        <strain evidence="1 2">ALG8</strain>
    </source>
</reference>
<gene>
    <name evidence="1" type="ORF">G8E03_03245</name>
</gene>
<accession>A0A6G7VPZ0</accession>
<dbReference type="EMBL" id="CP049811">
    <property type="protein sequence ID" value="QIK41990.1"/>
    <property type="molecule type" value="Genomic_DNA"/>
</dbReference>
<keyword evidence="2" id="KW-1185">Reference proteome</keyword>